<dbReference type="RefSeq" id="WP_381480509.1">
    <property type="nucleotide sequence ID" value="NZ_JBHTLT010000044.1"/>
</dbReference>
<sequence>MIELRNITWENFDECIQLQLTEEQKGFLASNVYSLAQSYVALLNDELPAMTFAIYDDETMIGFVMMYHDTAEENEYGEEEAYGILRFMIDWRYQNKGIGTKALQKVLDYIRTFPQGEASAVYLSYAPENEAARHLYAKFGFQEISMDEEEDEMVARLIL</sequence>
<dbReference type="InterPro" id="IPR050276">
    <property type="entry name" value="MshD_Acetyltransferase"/>
</dbReference>
<dbReference type="PANTHER" id="PTHR43617:SF2">
    <property type="entry name" value="UPF0039 PROTEIN SLL0451"/>
    <property type="match status" value="1"/>
</dbReference>
<dbReference type="InterPro" id="IPR016181">
    <property type="entry name" value="Acyl_CoA_acyltransferase"/>
</dbReference>
<keyword evidence="2" id="KW-0808">Transferase</keyword>
<evidence type="ECO:0000313" key="3">
    <source>
        <dbReference type="Proteomes" id="UP001597231"/>
    </source>
</evidence>
<dbReference type="Gene3D" id="3.40.630.30">
    <property type="match status" value="1"/>
</dbReference>
<dbReference type="CDD" id="cd04301">
    <property type="entry name" value="NAT_SF"/>
    <property type="match status" value="1"/>
</dbReference>
<protein>
    <submittedName>
        <fullName evidence="2">GNAT family N-acetyltransferase</fullName>
        <ecNumber evidence="2">2.3.-.-</ecNumber>
    </submittedName>
</protein>
<reference evidence="3" key="1">
    <citation type="journal article" date="2019" name="Int. J. Syst. Evol. Microbiol.">
        <title>The Global Catalogue of Microorganisms (GCM) 10K type strain sequencing project: providing services to taxonomists for standard genome sequencing and annotation.</title>
        <authorList>
            <consortium name="The Broad Institute Genomics Platform"/>
            <consortium name="The Broad Institute Genome Sequencing Center for Infectious Disease"/>
            <person name="Wu L."/>
            <person name="Ma J."/>
        </authorList>
    </citation>
    <scope>NUCLEOTIDE SEQUENCE [LARGE SCALE GENOMIC DNA]</scope>
    <source>
        <strain evidence="3">CCUG 53915</strain>
    </source>
</reference>
<dbReference type="SUPFAM" id="SSF55729">
    <property type="entry name" value="Acyl-CoA N-acyltransferases (Nat)"/>
    <property type="match status" value="1"/>
</dbReference>
<keyword evidence="3" id="KW-1185">Reference proteome</keyword>
<dbReference type="PROSITE" id="PS51186">
    <property type="entry name" value="GNAT"/>
    <property type="match status" value="1"/>
</dbReference>
<gene>
    <name evidence="2" type="ORF">ACFQ38_09490</name>
</gene>
<organism evidence="2 3">
    <name type="scientific">Sporosarcina contaminans</name>
    <dbReference type="NCBI Taxonomy" id="633403"/>
    <lineage>
        <taxon>Bacteria</taxon>
        <taxon>Bacillati</taxon>
        <taxon>Bacillota</taxon>
        <taxon>Bacilli</taxon>
        <taxon>Bacillales</taxon>
        <taxon>Caryophanaceae</taxon>
        <taxon>Sporosarcina</taxon>
    </lineage>
</organism>
<comment type="caution">
    <text evidence="2">The sequence shown here is derived from an EMBL/GenBank/DDBJ whole genome shotgun (WGS) entry which is preliminary data.</text>
</comment>
<dbReference type="GO" id="GO:0016746">
    <property type="term" value="F:acyltransferase activity"/>
    <property type="evidence" value="ECO:0007669"/>
    <property type="project" value="UniProtKB-KW"/>
</dbReference>
<dbReference type="InterPro" id="IPR000182">
    <property type="entry name" value="GNAT_dom"/>
</dbReference>
<keyword evidence="2" id="KW-0012">Acyltransferase</keyword>
<accession>A0ABW3TXT4</accession>
<dbReference type="EMBL" id="JBHTLT010000044">
    <property type="protein sequence ID" value="MFD1205333.1"/>
    <property type="molecule type" value="Genomic_DNA"/>
</dbReference>
<name>A0ABW3TXT4_9BACL</name>
<evidence type="ECO:0000313" key="2">
    <source>
        <dbReference type="EMBL" id="MFD1205333.1"/>
    </source>
</evidence>
<dbReference type="EC" id="2.3.-.-" evidence="2"/>
<dbReference type="Pfam" id="PF00583">
    <property type="entry name" value="Acetyltransf_1"/>
    <property type="match status" value="1"/>
</dbReference>
<proteinExistence type="predicted"/>
<dbReference type="Proteomes" id="UP001597231">
    <property type="component" value="Unassembled WGS sequence"/>
</dbReference>
<evidence type="ECO:0000259" key="1">
    <source>
        <dbReference type="PROSITE" id="PS51186"/>
    </source>
</evidence>
<dbReference type="PANTHER" id="PTHR43617">
    <property type="entry name" value="L-AMINO ACID N-ACETYLTRANSFERASE"/>
    <property type="match status" value="1"/>
</dbReference>
<feature type="domain" description="N-acetyltransferase" evidence="1">
    <location>
        <begin position="2"/>
        <end position="158"/>
    </location>
</feature>